<name>A0A814K3D0_ADIRI</name>
<feature type="compositionally biased region" description="Polar residues" evidence="1">
    <location>
        <begin position="274"/>
        <end position="286"/>
    </location>
</feature>
<dbReference type="Proteomes" id="UP000663852">
    <property type="component" value="Unassembled WGS sequence"/>
</dbReference>
<sequence>MNGNDFMLSATAQDIHIESGCIDLSFEDYSFGTLVDSGAGFGLPNDFFDDIPISGSCNEQNLANSLAISEPNELEQLFLSPQSIINDFVPEIDQNLLVLPIERVYTPEKAKKKSDSKKSIALSSSVGVGFSQRLPLTSSKIEIVYDLEEKYRPRYKSDYFGQNGKNRKPRYVADRRGNHFICIKVPLGHQGVVRIDWVTVPDVNNDRYVMPYKFQASNDSSEISDCNPIYESIRCDKLGIMKIYLVLIKTKQDALKSLQPLQPFHPYQDMLGSSDKQTPGQSQKLTPKQLIQKHQLTKSQLAFTLCSIATDGHTPIPNWDTMVYSTVLEEEAGENTSVKTISCPNCSCSIKMNEDTTQYAEIPITKRKKTAGKVETSSGVKRQKSLPEEIRLAYCS</sequence>
<accession>A0A814K3D0</accession>
<feature type="region of interest" description="Disordered" evidence="1">
    <location>
        <begin position="268"/>
        <end position="287"/>
    </location>
</feature>
<evidence type="ECO:0000313" key="3">
    <source>
        <dbReference type="EMBL" id="CAF1281477.1"/>
    </source>
</evidence>
<keyword evidence="4" id="KW-1185">Reference proteome</keyword>
<evidence type="ECO:0000256" key="1">
    <source>
        <dbReference type="SAM" id="MobiDB-lite"/>
    </source>
</evidence>
<gene>
    <name evidence="3" type="ORF">EDS130_LOCUS29578</name>
    <name evidence="2" type="ORF">XAT740_LOCUS15503</name>
</gene>
<dbReference type="Proteomes" id="UP000663828">
    <property type="component" value="Unassembled WGS sequence"/>
</dbReference>
<reference evidence="2" key="1">
    <citation type="submission" date="2021-02" db="EMBL/GenBank/DDBJ databases">
        <authorList>
            <person name="Nowell W R."/>
        </authorList>
    </citation>
    <scope>NUCLEOTIDE SEQUENCE</scope>
</reference>
<dbReference type="AlphaFoldDB" id="A0A814K3D0"/>
<evidence type="ECO:0000313" key="4">
    <source>
        <dbReference type="Proteomes" id="UP000663828"/>
    </source>
</evidence>
<comment type="caution">
    <text evidence="2">The sequence shown here is derived from an EMBL/GenBank/DDBJ whole genome shotgun (WGS) entry which is preliminary data.</text>
</comment>
<dbReference type="EMBL" id="CAJNOJ010000201">
    <property type="protein sequence ID" value="CAF1281477.1"/>
    <property type="molecule type" value="Genomic_DNA"/>
</dbReference>
<protein>
    <submittedName>
        <fullName evidence="2">Uncharacterized protein</fullName>
    </submittedName>
</protein>
<proteinExistence type="predicted"/>
<organism evidence="2 4">
    <name type="scientific">Adineta ricciae</name>
    <name type="common">Rotifer</name>
    <dbReference type="NCBI Taxonomy" id="249248"/>
    <lineage>
        <taxon>Eukaryota</taxon>
        <taxon>Metazoa</taxon>
        <taxon>Spiralia</taxon>
        <taxon>Gnathifera</taxon>
        <taxon>Rotifera</taxon>
        <taxon>Eurotatoria</taxon>
        <taxon>Bdelloidea</taxon>
        <taxon>Adinetida</taxon>
        <taxon>Adinetidae</taxon>
        <taxon>Adineta</taxon>
    </lineage>
</organism>
<dbReference type="EMBL" id="CAJNOR010000958">
    <property type="protein sequence ID" value="CAF1045657.1"/>
    <property type="molecule type" value="Genomic_DNA"/>
</dbReference>
<dbReference type="OrthoDB" id="10022818at2759"/>
<evidence type="ECO:0000313" key="2">
    <source>
        <dbReference type="EMBL" id="CAF1045657.1"/>
    </source>
</evidence>